<reference evidence="4" key="1">
    <citation type="journal article" date="2021" name="Proc. Natl. Acad. Sci. U.S.A.">
        <title>A Catalog of Tens of Thousands of Viruses from Human Metagenomes Reveals Hidden Associations with Chronic Diseases.</title>
        <authorList>
            <person name="Tisza M.J."/>
            <person name="Buck C.B."/>
        </authorList>
    </citation>
    <scope>NUCLEOTIDE SEQUENCE</scope>
    <source>
        <strain evidence="4">CtDCt3</strain>
    </source>
</reference>
<dbReference type="PANTHER" id="PTHR10302:SF27">
    <property type="entry name" value="SINGLE-STRANDED DNA-BINDING PROTEIN"/>
    <property type="match status" value="1"/>
</dbReference>
<organism evidence="4">
    <name type="scientific">Siphoviridae sp. ctDCt3</name>
    <dbReference type="NCBI Taxonomy" id="2825385"/>
    <lineage>
        <taxon>Viruses</taxon>
        <taxon>Duplodnaviria</taxon>
        <taxon>Heunggongvirae</taxon>
        <taxon>Uroviricota</taxon>
        <taxon>Caudoviricetes</taxon>
    </lineage>
</organism>
<evidence type="ECO:0000256" key="2">
    <source>
        <dbReference type="PROSITE-ProRule" id="PRU00252"/>
    </source>
</evidence>
<feature type="compositionally biased region" description="Low complexity" evidence="3">
    <location>
        <begin position="151"/>
        <end position="166"/>
    </location>
</feature>
<dbReference type="NCBIfam" id="NF005851">
    <property type="entry name" value="PRK07772.1"/>
    <property type="match status" value="1"/>
</dbReference>
<dbReference type="PROSITE" id="PS50935">
    <property type="entry name" value="SSB"/>
    <property type="match status" value="1"/>
</dbReference>
<keyword evidence="1 2" id="KW-0238">DNA-binding</keyword>
<evidence type="ECO:0000313" key="4">
    <source>
        <dbReference type="EMBL" id="DAF88514.1"/>
    </source>
</evidence>
<dbReference type="InterPro" id="IPR012340">
    <property type="entry name" value="NA-bd_OB-fold"/>
</dbReference>
<proteinExistence type="inferred from homology"/>
<dbReference type="PANTHER" id="PTHR10302">
    <property type="entry name" value="SINGLE-STRANDED DNA-BINDING PROTEIN"/>
    <property type="match status" value="1"/>
</dbReference>
<dbReference type="GO" id="GO:0009295">
    <property type="term" value="C:nucleoid"/>
    <property type="evidence" value="ECO:0007669"/>
    <property type="project" value="TreeGrafter"/>
</dbReference>
<name>A0A8S5U258_9CAUD</name>
<dbReference type="InterPro" id="IPR000424">
    <property type="entry name" value="Primosome_PriB/ssb"/>
</dbReference>
<dbReference type="GO" id="GO:0003697">
    <property type="term" value="F:single-stranded DNA binding"/>
    <property type="evidence" value="ECO:0007669"/>
    <property type="project" value="InterPro"/>
</dbReference>
<dbReference type="HAMAP" id="MF_00984">
    <property type="entry name" value="SSB"/>
    <property type="match status" value="1"/>
</dbReference>
<evidence type="ECO:0000256" key="1">
    <source>
        <dbReference type="ARBA" id="ARBA00023125"/>
    </source>
</evidence>
<accession>A0A8S5U258</accession>
<feature type="region of interest" description="Disordered" evidence="3">
    <location>
        <begin position="129"/>
        <end position="205"/>
    </location>
</feature>
<protein>
    <submittedName>
        <fullName evidence="4">Single stranded DNA binding protein</fullName>
    </submittedName>
</protein>
<feature type="compositionally biased region" description="Polar residues" evidence="3">
    <location>
        <begin position="195"/>
        <end position="205"/>
    </location>
</feature>
<dbReference type="NCBIfam" id="TIGR00621">
    <property type="entry name" value="ssb"/>
    <property type="match status" value="1"/>
</dbReference>
<dbReference type="Pfam" id="PF00436">
    <property type="entry name" value="SSB"/>
    <property type="match status" value="1"/>
</dbReference>
<dbReference type="SUPFAM" id="SSF50249">
    <property type="entry name" value="Nucleic acid-binding proteins"/>
    <property type="match status" value="1"/>
</dbReference>
<dbReference type="GO" id="GO:0006260">
    <property type="term" value="P:DNA replication"/>
    <property type="evidence" value="ECO:0007669"/>
    <property type="project" value="InterPro"/>
</dbReference>
<dbReference type="InterPro" id="IPR011344">
    <property type="entry name" value="ssDNA-bd"/>
</dbReference>
<evidence type="ECO:0000256" key="3">
    <source>
        <dbReference type="SAM" id="MobiDB-lite"/>
    </source>
</evidence>
<dbReference type="Gene3D" id="2.40.50.140">
    <property type="entry name" value="Nucleic acid-binding proteins"/>
    <property type="match status" value="1"/>
</dbReference>
<sequence>MAGETMLTIIGNLTRDPELRTLGNGSTVANLTIASSTRQFNRQSNQWEDGDTLFMNCSAWDSQKQKLASNIVATLAKGMRVIASGRLQQRSYQAQDGSQRTVTEMRLEEIGPALTRATAQVTRVQAGGGYAGGSTYGDPNRGPAQNGWQNSQPQSPAPAQSQAPASPVEPGVQQGDPWAQPAPASPGAGFGASNDFPSNDSDPEF</sequence>
<dbReference type="CDD" id="cd04496">
    <property type="entry name" value="SSB_OBF"/>
    <property type="match status" value="1"/>
</dbReference>
<dbReference type="EMBL" id="BK015987">
    <property type="protein sequence ID" value="DAF88514.1"/>
    <property type="molecule type" value="Genomic_DNA"/>
</dbReference>